<accession>A0A6M2ERH7</accession>
<protein>
    <submittedName>
        <fullName evidence="1">Uncharacterized protein</fullName>
    </submittedName>
</protein>
<dbReference type="EMBL" id="GILB01007690">
    <property type="protein sequence ID" value="NUU88023.1"/>
    <property type="molecule type" value="Transcribed_RNA"/>
</dbReference>
<proteinExistence type="predicted"/>
<organism evidence="1">
    <name type="scientific">Populus davidiana</name>
    <dbReference type="NCBI Taxonomy" id="266767"/>
    <lineage>
        <taxon>Eukaryota</taxon>
        <taxon>Viridiplantae</taxon>
        <taxon>Streptophyta</taxon>
        <taxon>Embryophyta</taxon>
        <taxon>Tracheophyta</taxon>
        <taxon>Spermatophyta</taxon>
        <taxon>Magnoliopsida</taxon>
        <taxon>eudicotyledons</taxon>
        <taxon>Gunneridae</taxon>
        <taxon>Pentapetalae</taxon>
        <taxon>rosids</taxon>
        <taxon>fabids</taxon>
        <taxon>Malpighiales</taxon>
        <taxon>Salicaceae</taxon>
        <taxon>Saliceae</taxon>
        <taxon>Populus</taxon>
    </lineage>
</organism>
<dbReference type="AlphaFoldDB" id="A0A6M2ERH7"/>
<reference evidence="1" key="1">
    <citation type="submission" date="2020-03" db="EMBL/GenBank/DDBJ databases">
        <authorList>
            <person name="Zhang R."/>
        </authorList>
    </citation>
    <scope>NUCLEOTIDE SEQUENCE</scope>
</reference>
<name>A0A6M2ERH7_9ROSI</name>
<sequence>MTSPSNLRDQTSPCFPYLSKTFKIAVGFTFPLTFTVPCSASRTTEYTPFRFCNTSIIFLLHPSQWTFTLIIQLCKIRTSRKWYGKGKLLQVKSIRATRN</sequence>
<evidence type="ECO:0000313" key="1">
    <source>
        <dbReference type="EMBL" id="NUU88023.1"/>
    </source>
</evidence>